<reference evidence="2 3" key="1">
    <citation type="submission" date="2018-08" db="EMBL/GenBank/DDBJ databases">
        <title>Draft genome of the lignicolous fungus Coniochaeta pulveracea.</title>
        <authorList>
            <person name="Borstlap C.J."/>
            <person name="De Witt R.N."/>
            <person name="Botha A."/>
            <person name="Volschenk H."/>
        </authorList>
    </citation>
    <scope>NUCLEOTIDE SEQUENCE [LARGE SCALE GENOMIC DNA]</scope>
    <source>
        <strain evidence="2 3">CAB683</strain>
    </source>
</reference>
<feature type="compositionally biased region" description="Low complexity" evidence="1">
    <location>
        <begin position="52"/>
        <end position="64"/>
    </location>
</feature>
<dbReference type="EMBL" id="QVQW01000003">
    <property type="protein sequence ID" value="RKU48877.1"/>
    <property type="molecule type" value="Genomic_DNA"/>
</dbReference>
<dbReference type="OrthoDB" id="5370011at2759"/>
<accession>A0A420YLU6</accession>
<name>A0A420YLU6_9PEZI</name>
<evidence type="ECO:0000313" key="3">
    <source>
        <dbReference type="Proteomes" id="UP000275385"/>
    </source>
</evidence>
<gene>
    <name evidence="2" type="ORF">DL546_008351</name>
</gene>
<protein>
    <submittedName>
        <fullName evidence="2">Uncharacterized protein</fullName>
    </submittedName>
</protein>
<comment type="caution">
    <text evidence="2">The sequence shown here is derived from an EMBL/GenBank/DDBJ whole genome shotgun (WGS) entry which is preliminary data.</text>
</comment>
<feature type="compositionally biased region" description="Polar residues" evidence="1">
    <location>
        <begin position="65"/>
        <end position="80"/>
    </location>
</feature>
<organism evidence="2 3">
    <name type="scientific">Coniochaeta pulveracea</name>
    <dbReference type="NCBI Taxonomy" id="177199"/>
    <lineage>
        <taxon>Eukaryota</taxon>
        <taxon>Fungi</taxon>
        <taxon>Dikarya</taxon>
        <taxon>Ascomycota</taxon>
        <taxon>Pezizomycotina</taxon>
        <taxon>Sordariomycetes</taxon>
        <taxon>Sordariomycetidae</taxon>
        <taxon>Coniochaetales</taxon>
        <taxon>Coniochaetaceae</taxon>
        <taxon>Coniochaeta</taxon>
    </lineage>
</organism>
<feature type="compositionally biased region" description="Basic and acidic residues" evidence="1">
    <location>
        <begin position="12"/>
        <end position="21"/>
    </location>
</feature>
<keyword evidence="3" id="KW-1185">Reference proteome</keyword>
<evidence type="ECO:0000313" key="2">
    <source>
        <dbReference type="EMBL" id="RKU48877.1"/>
    </source>
</evidence>
<sequence>MSGQGQGGPTSPKEDNKEKRFSRLLTRAKTVFNKKPDGKGTKSKPTTVPHSATVTTAPDTAPVVKSSQPTPPRQTSNKTVETPEYPNAVRVLRAEIFEERARKMSERFGLEIRPSAWYPIEGHSLRVEKPIRMRVSRECHKCGHTFGAAKECPSCQHIRCKDCPRQPPKRTEAEKEESRKKRAAMLKAEAENPPILVDWNPTYQKKLVLTRPSKTGGQDLVHRKPRQRVRRTCCQCSTLYSTVDTKTCDNCQHTRCTDCPREPPKKNKFPYGYPGDEFGSKSTPYYQCHVCQAKFPPNPAEGEECRKCSHKRCEECPRLKPRKVEPEPDPELLRSVYEKMRKMKIGETADL</sequence>
<feature type="region of interest" description="Disordered" evidence="1">
    <location>
        <begin position="1"/>
        <end position="84"/>
    </location>
</feature>
<dbReference type="AlphaFoldDB" id="A0A420YLU6"/>
<proteinExistence type="predicted"/>
<evidence type="ECO:0000256" key="1">
    <source>
        <dbReference type="SAM" id="MobiDB-lite"/>
    </source>
</evidence>
<dbReference type="Proteomes" id="UP000275385">
    <property type="component" value="Unassembled WGS sequence"/>
</dbReference>